<comment type="caution">
    <text evidence="1">The sequence shown here is derived from an EMBL/GenBank/DDBJ whole genome shotgun (WGS) entry which is preliminary data.</text>
</comment>
<sequence length="86" mass="9725">MPIPVMISGINIHTTKGTLFIEPSFAVSSNWLPKSEQSYDVSFYGPDGALVWRIFELRPMEVELLAQNFGLGQGRLYEIKDDTFTI</sequence>
<protein>
    <submittedName>
        <fullName evidence="1">Uncharacterized protein</fullName>
    </submittedName>
</protein>
<organism evidence="1">
    <name type="scientific">candidate division WOR-3 bacterium</name>
    <dbReference type="NCBI Taxonomy" id="2052148"/>
    <lineage>
        <taxon>Bacteria</taxon>
        <taxon>Bacteria division WOR-3</taxon>
    </lineage>
</organism>
<evidence type="ECO:0000313" key="1">
    <source>
        <dbReference type="EMBL" id="HHS52558.1"/>
    </source>
</evidence>
<name>A0A7C6EAZ4_UNCW3</name>
<dbReference type="AlphaFoldDB" id="A0A7C6EAZ4"/>
<accession>A0A7C6EAZ4</accession>
<proteinExistence type="predicted"/>
<reference evidence="1" key="1">
    <citation type="journal article" date="2020" name="mSystems">
        <title>Genome- and Community-Level Interaction Insights into Carbon Utilization and Element Cycling Functions of Hydrothermarchaeota in Hydrothermal Sediment.</title>
        <authorList>
            <person name="Zhou Z."/>
            <person name="Liu Y."/>
            <person name="Xu W."/>
            <person name="Pan J."/>
            <person name="Luo Z.H."/>
            <person name="Li M."/>
        </authorList>
    </citation>
    <scope>NUCLEOTIDE SEQUENCE [LARGE SCALE GENOMIC DNA]</scope>
    <source>
        <strain evidence="1">SpSt-876</strain>
    </source>
</reference>
<gene>
    <name evidence="1" type="ORF">ENW73_06810</name>
</gene>
<dbReference type="EMBL" id="DTLI01000161">
    <property type="protein sequence ID" value="HHS52558.1"/>
    <property type="molecule type" value="Genomic_DNA"/>
</dbReference>